<dbReference type="Proteomes" id="UP001160390">
    <property type="component" value="Unassembled WGS sequence"/>
</dbReference>
<feature type="transmembrane region" description="Helical" evidence="8">
    <location>
        <begin position="384"/>
        <end position="404"/>
    </location>
</feature>
<keyword evidence="4 8" id="KW-0812">Transmembrane</keyword>
<dbReference type="GO" id="GO:0005886">
    <property type="term" value="C:plasma membrane"/>
    <property type="evidence" value="ECO:0007669"/>
    <property type="project" value="TreeGrafter"/>
</dbReference>
<dbReference type="GO" id="GO:0005345">
    <property type="term" value="F:purine nucleobase transmembrane transporter activity"/>
    <property type="evidence" value="ECO:0007669"/>
    <property type="project" value="TreeGrafter"/>
</dbReference>
<sequence>MGSSRRASRASSTPSRDVARGRSRYFGFRDFLDYADDWLTNSRLGRLFKLEGTGKNPEKSRSTFFREIRAGLTTFATMAYIIAVNNLMIARRPCCLKLAAHVNVLSKTSSTAIQFPNMSPARKASIFPQAQETMTQLINKDSEVRRDLVTATAAIAGMATITFGIVANLPVAIAPGMGLNAYFTFQVVGANGSGIVPYRTALTAIFMEGIIFIILALTGMRQWLVKLIPSTLKTATGVGIGLFLTEIGLSYSAGIGAITGGWISTPLTLGGCPMELINYKTGMCESGKMSNPTLTSEQLWVGIFCGGMVAAVLMAFRINYSLIIGMSLVSILSWPRNTSITYFPDNDDGNSRFEFFKQVVVWQPMTRTLNQLDWTFEGVNTSQFILALFTFLYVDIIDATATLYSMVRFCGVVDEKTDDFPRSTLAYCTDAAFISIGSLLGSSPSTVFMESSSGISEGGRTGLAAIVTGLCFIISIFFAPIFASVPPWATGCTLILVGCMMCRQIVAINWRYIGDIVPSFVVLTFIPFSYSVAYGLIAGIFIYTVLNSIIFLIVYVSGHELKPREHDMKEYWSWKTTGKAPWFLRIYRRARYGADYREEQEADEEPVVGPISMLESVGESSSKDGGSHHHGVARPPQVHSSPPIGGREMF</sequence>
<dbReference type="AlphaFoldDB" id="A0AA35LXF1"/>
<evidence type="ECO:0000256" key="6">
    <source>
        <dbReference type="ARBA" id="ARBA00023136"/>
    </source>
</evidence>
<evidence type="ECO:0008006" key="11">
    <source>
        <dbReference type="Google" id="ProtNLM"/>
    </source>
</evidence>
<evidence type="ECO:0000256" key="3">
    <source>
        <dbReference type="ARBA" id="ARBA00022448"/>
    </source>
</evidence>
<evidence type="ECO:0000313" key="10">
    <source>
        <dbReference type="Proteomes" id="UP001160390"/>
    </source>
</evidence>
<evidence type="ECO:0000256" key="1">
    <source>
        <dbReference type="ARBA" id="ARBA00004141"/>
    </source>
</evidence>
<evidence type="ECO:0000256" key="7">
    <source>
        <dbReference type="SAM" id="MobiDB-lite"/>
    </source>
</evidence>
<feature type="transmembrane region" description="Helical" evidence="8">
    <location>
        <begin position="513"/>
        <end position="530"/>
    </location>
</feature>
<feature type="transmembrane region" description="Helical" evidence="8">
    <location>
        <begin position="536"/>
        <end position="556"/>
    </location>
</feature>
<accession>A0AA35LXF1</accession>
<keyword evidence="5 8" id="KW-1133">Transmembrane helix</keyword>
<reference evidence="9" key="1">
    <citation type="submission" date="2023-01" db="EMBL/GenBank/DDBJ databases">
        <authorList>
            <person name="Piombo E."/>
        </authorList>
    </citation>
    <scope>NUCLEOTIDE SEQUENCE</scope>
</reference>
<gene>
    <name evidence="9" type="ORF">CCHLO57077_00004966</name>
</gene>
<feature type="transmembrane region" description="Helical" evidence="8">
    <location>
        <begin position="148"/>
        <end position="175"/>
    </location>
</feature>
<dbReference type="PANTHER" id="PTHR43337">
    <property type="entry name" value="XANTHINE/URACIL PERMEASE C887.17-RELATED"/>
    <property type="match status" value="1"/>
</dbReference>
<feature type="transmembrane region" description="Helical" evidence="8">
    <location>
        <begin position="195"/>
        <end position="217"/>
    </location>
</feature>
<proteinExistence type="inferred from homology"/>
<feature type="region of interest" description="Disordered" evidence="7">
    <location>
        <begin position="616"/>
        <end position="650"/>
    </location>
</feature>
<evidence type="ECO:0000256" key="5">
    <source>
        <dbReference type="ARBA" id="ARBA00022989"/>
    </source>
</evidence>
<dbReference type="PANTHER" id="PTHR43337:SF3">
    <property type="entry name" value="PURINE TRANSPORTER"/>
    <property type="match status" value="1"/>
</dbReference>
<feature type="transmembrane region" description="Helical" evidence="8">
    <location>
        <begin position="238"/>
        <end position="263"/>
    </location>
</feature>
<comment type="caution">
    <text evidence="9">The sequence shown here is derived from an EMBL/GenBank/DDBJ whole genome shotgun (WGS) entry which is preliminary data.</text>
</comment>
<name>A0AA35LXF1_9HYPO</name>
<comment type="subcellular location">
    <subcellularLocation>
        <location evidence="1">Membrane</location>
        <topology evidence="1">Multi-pass membrane protein</topology>
    </subcellularLocation>
</comment>
<organism evidence="9 10">
    <name type="scientific">Clonostachys chloroleuca</name>
    <dbReference type="NCBI Taxonomy" id="1926264"/>
    <lineage>
        <taxon>Eukaryota</taxon>
        <taxon>Fungi</taxon>
        <taxon>Dikarya</taxon>
        <taxon>Ascomycota</taxon>
        <taxon>Pezizomycotina</taxon>
        <taxon>Sordariomycetes</taxon>
        <taxon>Hypocreomycetidae</taxon>
        <taxon>Hypocreales</taxon>
        <taxon>Bionectriaceae</taxon>
        <taxon>Clonostachys</taxon>
    </lineage>
</organism>
<keyword evidence="3" id="KW-0813">Transport</keyword>
<comment type="similarity">
    <text evidence="2">Belongs to the nucleobase:cation symporter-2 (NCS2) (TC 2.A.40) family. Azg-like subfamily.</text>
</comment>
<dbReference type="EMBL" id="CABFNP030000754">
    <property type="protein sequence ID" value="CAI6084619.1"/>
    <property type="molecule type" value="Genomic_DNA"/>
</dbReference>
<dbReference type="InterPro" id="IPR006043">
    <property type="entry name" value="NCS2"/>
</dbReference>
<feature type="transmembrane region" description="Helical" evidence="8">
    <location>
        <begin position="299"/>
        <end position="318"/>
    </location>
</feature>
<keyword evidence="10" id="KW-1185">Reference proteome</keyword>
<feature type="transmembrane region" description="Helical" evidence="8">
    <location>
        <begin position="462"/>
        <end position="482"/>
    </location>
</feature>
<evidence type="ECO:0000256" key="2">
    <source>
        <dbReference type="ARBA" id="ARBA00005697"/>
    </source>
</evidence>
<keyword evidence="6 8" id="KW-0472">Membrane</keyword>
<evidence type="ECO:0000256" key="4">
    <source>
        <dbReference type="ARBA" id="ARBA00022692"/>
    </source>
</evidence>
<dbReference type="InterPro" id="IPR045018">
    <property type="entry name" value="Azg-like"/>
</dbReference>
<dbReference type="GO" id="GO:0015853">
    <property type="term" value="P:adenine transport"/>
    <property type="evidence" value="ECO:0007669"/>
    <property type="project" value="TreeGrafter"/>
</dbReference>
<evidence type="ECO:0000313" key="9">
    <source>
        <dbReference type="EMBL" id="CAI6084619.1"/>
    </source>
</evidence>
<evidence type="ECO:0000256" key="8">
    <source>
        <dbReference type="SAM" id="Phobius"/>
    </source>
</evidence>
<protein>
    <recommendedName>
        <fullName evidence="11">Xanthine/uracil permease</fullName>
    </recommendedName>
</protein>
<dbReference type="GO" id="GO:0015854">
    <property type="term" value="P:guanine transport"/>
    <property type="evidence" value="ECO:0007669"/>
    <property type="project" value="TreeGrafter"/>
</dbReference>
<dbReference type="Pfam" id="PF00860">
    <property type="entry name" value="Xan_ur_permease"/>
    <property type="match status" value="1"/>
</dbReference>